<dbReference type="GO" id="GO:0042734">
    <property type="term" value="C:presynaptic membrane"/>
    <property type="evidence" value="ECO:0007669"/>
    <property type="project" value="TreeGrafter"/>
</dbReference>
<dbReference type="InterPro" id="IPR032751">
    <property type="entry name" value="Fuseless"/>
</dbReference>
<dbReference type="GO" id="GO:0007270">
    <property type="term" value="P:neuron-neuron synaptic transmission"/>
    <property type="evidence" value="ECO:0007669"/>
    <property type="project" value="TreeGrafter"/>
</dbReference>
<dbReference type="Pfam" id="PF15993">
    <property type="entry name" value="Fuseless"/>
    <property type="match status" value="1"/>
</dbReference>
<dbReference type="AlphaFoldDB" id="A0A7R9DIZ6"/>
<evidence type="ECO:0000256" key="1">
    <source>
        <dbReference type="SAM" id="Phobius"/>
    </source>
</evidence>
<dbReference type="GO" id="GO:0007274">
    <property type="term" value="P:neuromuscular synaptic transmission"/>
    <property type="evidence" value="ECO:0007669"/>
    <property type="project" value="TreeGrafter"/>
</dbReference>
<organism evidence="2">
    <name type="scientific">Timema poppense</name>
    <name type="common">Walking stick</name>
    <dbReference type="NCBI Taxonomy" id="170557"/>
    <lineage>
        <taxon>Eukaryota</taxon>
        <taxon>Metazoa</taxon>
        <taxon>Ecdysozoa</taxon>
        <taxon>Arthropoda</taxon>
        <taxon>Hexapoda</taxon>
        <taxon>Insecta</taxon>
        <taxon>Pterygota</taxon>
        <taxon>Neoptera</taxon>
        <taxon>Polyneoptera</taxon>
        <taxon>Phasmatodea</taxon>
        <taxon>Timematodea</taxon>
        <taxon>Timematoidea</taxon>
        <taxon>Timematidae</taxon>
        <taxon>Timema</taxon>
    </lineage>
</organism>
<dbReference type="EMBL" id="OD007891">
    <property type="protein sequence ID" value="CAD7414421.1"/>
    <property type="molecule type" value="Genomic_DNA"/>
</dbReference>
<reference evidence="2" key="1">
    <citation type="submission" date="2020-11" db="EMBL/GenBank/DDBJ databases">
        <authorList>
            <person name="Tran Van P."/>
        </authorList>
    </citation>
    <scope>NUCLEOTIDE SEQUENCE</scope>
</reference>
<evidence type="ECO:0000313" key="2">
    <source>
        <dbReference type="EMBL" id="CAD7414421.1"/>
    </source>
</evidence>
<dbReference type="GO" id="GO:0070073">
    <property type="term" value="P:clustering of voltage-gated calcium channels"/>
    <property type="evidence" value="ECO:0007669"/>
    <property type="project" value="TreeGrafter"/>
</dbReference>
<feature type="transmembrane region" description="Helical" evidence="1">
    <location>
        <begin position="40"/>
        <end position="60"/>
    </location>
</feature>
<dbReference type="PANTHER" id="PTHR35270:SF2">
    <property type="entry name" value="FUSELESS, ISOFORM A"/>
    <property type="match status" value="1"/>
</dbReference>
<keyword evidence="1" id="KW-1133">Transmembrane helix</keyword>
<keyword evidence="1" id="KW-0812">Transmembrane</keyword>
<proteinExistence type="predicted"/>
<protein>
    <submittedName>
        <fullName evidence="2">Uncharacterized protein</fullName>
    </submittedName>
</protein>
<gene>
    <name evidence="2" type="ORF">TPSB3V08_LOCUS9655</name>
</gene>
<keyword evidence="1" id="KW-0472">Membrane</keyword>
<name>A0A7R9DIZ6_TIMPO</name>
<sequence>MEGARSTVHRTTSKTVVTIVTWRERGLLFTELLGEKETSLYVLDCVFSVTVIGSLVVFVWRGAWTILDIYLLPSSPDLSAWGSLILKFVSWGEKAVERYADNIETAEPATWFNSELGP</sequence>
<dbReference type="PANTHER" id="PTHR35270">
    <property type="entry name" value="FUSELESS, ISOFORM A"/>
    <property type="match status" value="1"/>
</dbReference>
<accession>A0A7R9DIZ6</accession>